<comment type="caution">
    <text evidence="3">The sequence shown here is derived from an EMBL/GenBank/DDBJ whole genome shotgun (WGS) entry which is preliminary data.</text>
</comment>
<evidence type="ECO:0000313" key="3">
    <source>
        <dbReference type="EMBL" id="OHT09144.1"/>
    </source>
</evidence>
<dbReference type="Proteomes" id="UP000179807">
    <property type="component" value="Unassembled WGS sequence"/>
</dbReference>
<dbReference type="SUPFAM" id="SSF54518">
    <property type="entry name" value="Tubby C-terminal domain-like"/>
    <property type="match status" value="1"/>
</dbReference>
<evidence type="ECO:0000259" key="2">
    <source>
        <dbReference type="Pfam" id="PF01167"/>
    </source>
</evidence>
<feature type="compositionally biased region" description="Acidic residues" evidence="1">
    <location>
        <begin position="197"/>
        <end position="206"/>
    </location>
</feature>
<accession>A0A1J4KE11</accession>
<feature type="region of interest" description="Disordered" evidence="1">
    <location>
        <begin position="1"/>
        <end position="31"/>
    </location>
</feature>
<protein>
    <recommendedName>
        <fullName evidence="2">Tubby C-terminal domain-containing protein</fullName>
    </recommendedName>
</protein>
<proteinExistence type="predicted"/>
<feature type="compositionally biased region" description="Low complexity" evidence="1">
    <location>
        <begin position="1"/>
        <end position="10"/>
    </location>
</feature>
<evidence type="ECO:0000313" key="4">
    <source>
        <dbReference type="Proteomes" id="UP000179807"/>
    </source>
</evidence>
<reference evidence="3" key="1">
    <citation type="submission" date="2016-10" db="EMBL/GenBank/DDBJ databases">
        <authorList>
            <person name="Benchimol M."/>
            <person name="Almeida L.G."/>
            <person name="Vasconcelos A.T."/>
            <person name="Perreira-Neves A."/>
            <person name="Rosa I.A."/>
            <person name="Tasca T."/>
            <person name="Bogo M.R."/>
            <person name="de Souza W."/>
        </authorList>
    </citation>
    <scope>NUCLEOTIDE SEQUENCE [LARGE SCALE GENOMIC DNA]</scope>
    <source>
        <strain evidence="3">K</strain>
    </source>
</reference>
<organism evidence="3 4">
    <name type="scientific">Tritrichomonas foetus</name>
    <dbReference type="NCBI Taxonomy" id="1144522"/>
    <lineage>
        <taxon>Eukaryota</taxon>
        <taxon>Metamonada</taxon>
        <taxon>Parabasalia</taxon>
        <taxon>Tritrichomonadida</taxon>
        <taxon>Tritrichomonadidae</taxon>
        <taxon>Tritrichomonas</taxon>
    </lineage>
</organism>
<dbReference type="RefSeq" id="XP_068362280.1">
    <property type="nucleotide sequence ID" value="XM_068502402.1"/>
</dbReference>
<feature type="region of interest" description="Disordered" evidence="1">
    <location>
        <begin position="150"/>
        <end position="223"/>
    </location>
</feature>
<dbReference type="VEuPathDB" id="TrichDB:TRFO_22163"/>
<feature type="compositionally biased region" description="Polar residues" evidence="1">
    <location>
        <begin position="160"/>
        <end position="171"/>
    </location>
</feature>
<dbReference type="OrthoDB" id="8775810at2759"/>
<dbReference type="GeneID" id="94837106"/>
<dbReference type="AlphaFoldDB" id="A0A1J4KE11"/>
<feature type="domain" description="Tubby C-terminal" evidence="2">
    <location>
        <begin position="314"/>
        <end position="497"/>
    </location>
</feature>
<dbReference type="Gene3D" id="3.20.90.10">
    <property type="entry name" value="Tubby Protein, Chain A"/>
    <property type="match status" value="1"/>
</dbReference>
<evidence type="ECO:0000256" key="1">
    <source>
        <dbReference type="SAM" id="MobiDB-lite"/>
    </source>
</evidence>
<dbReference type="EMBL" id="MLAK01000648">
    <property type="protein sequence ID" value="OHT09144.1"/>
    <property type="molecule type" value="Genomic_DNA"/>
</dbReference>
<name>A0A1J4KE11_9EUKA</name>
<sequence>MNRRGGPMSRGRGGYVRGGSPTVKRSMPSANKLYQIDFSDYSNSSSATDSDVNDIPNISTKNQNRKFLAVSSSESSDENIPVIITKPAQQNRQPTPTVVKKTVVTTEIKEKPSRAAIDLMSDYSYEDYSVGEIPVIDQKETEYAPPSIADKYPKQKRQKANNQQWAPQNQRKALERNRDNNEQKQHTIIQPHRNITQDDEYSDDSFEPNVTKNTGKAKTENHPYENEDLIQNETRNHSNVQNPAMIPENTQQHNFINTPNVTDMNDIQKLTQTPPVSAPGPGEFPSDKLPCYSIGWKKGFGKKNDIHMTFNDQVVYYSKETKTAIGKCHIICTDRQLDRYSSSYVGSIKKSQRLSRFTLYVPAGEQYGTKEAEMLGMAFYDETGIKDFKGRTFRFAIPKTTPYFPANKQMNLSRIALANVQSDDIKLYHSKLPEILPGNKHILQFGKVYIVRSVKNFIVEDEQGNVIFMIYKSSDGICSVRIAPPITPLIAFAISIAIITSPK</sequence>
<gene>
    <name evidence="3" type="ORF">TRFO_22163</name>
</gene>
<dbReference type="Pfam" id="PF01167">
    <property type="entry name" value="Tub"/>
    <property type="match status" value="1"/>
</dbReference>
<keyword evidence="4" id="KW-1185">Reference proteome</keyword>
<feature type="compositionally biased region" description="Basic and acidic residues" evidence="1">
    <location>
        <begin position="172"/>
        <end position="185"/>
    </location>
</feature>
<dbReference type="InterPro" id="IPR025659">
    <property type="entry name" value="Tubby-like_C"/>
</dbReference>
<dbReference type="InterPro" id="IPR000007">
    <property type="entry name" value="Tubby_C"/>
</dbReference>